<keyword evidence="1" id="KW-0812">Transmembrane</keyword>
<dbReference type="Proteomes" id="UP001652661">
    <property type="component" value="Chromosome X"/>
</dbReference>
<evidence type="ECO:0000256" key="1">
    <source>
        <dbReference type="SAM" id="Phobius"/>
    </source>
</evidence>
<feature type="chain" id="PRO_5028116946" evidence="2">
    <location>
        <begin position="17"/>
        <end position="676"/>
    </location>
</feature>
<dbReference type="InterPro" id="IPR052728">
    <property type="entry name" value="O2_lipid_transport_reg"/>
</dbReference>
<feature type="transmembrane region" description="Helical" evidence="1">
    <location>
        <begin position="475"/>
        <end position="495"/>
    </location>
</feature>
<dbReference type="InterPro" id="IPR006621">
    <property type="entry name" value="Nose-resist-to-fluoxetine_N"/>
</dbReference>
<feature type="transmembrane region" description="Helical" evidence="1">
    <location>
        <begin position="596"/>
        <end position="613"/>
    </location>
</feature>
<organism evidence="4 5">
    <name type="scientific">Drosophila kikkawai</name>
    <name type="common">Fruit fly</name>
    <dbReference type="NCBI Taxonomy" id="30033"/>
    <lineage>
        <taxon>Eukaryota</taxon>
        <taxon>Metazoa</taxon>
        <taxon>Ecdysozoa</taxon>
        <taxon>Arthropoda</taxon>
        <taxon>Hexapoda</taxon>
        <taxon>Insecta</taxon>
        <taxon>Pterygota</taxon>
        <taxon>Neoptera</taxon>
        <taxon>Endopterygota</taxon>
        <taxon>Diptera</taxon>
        <taxon>Brachycera</taxon>
        <taxon>Muscomorpha</taxon>
        <taxon>Ephydroidea</taxon>
        <taxon>Drosophilidae</taxon>
        <taxon>Drosophila</taxon>
        <taxon>Sophophora</taxon>
    </lineage>
</organism>
<evidence type="ECO:0000313" key="5">
    <source>
        <dbReference type="RefSeq" id="XP_017029972.1"/>
    </source>
</evidence>
<feature type="transmembrane region" description="Helical" evidence="1">
    <location>
        <begin position="349"/>
        <end position="367"/>
    </location>
</feature>
<feature type="transmembrane region" description="Helical" evidence="1">
    <location>
        <begin position="202"/>
        <end position="221"/>
    </location>
</feature>
<feature type="domain" description="Nose resistant-to-fluoxetine protein N-terminal" evidence="3">
    <location>
        <begin position="44"/>
        <end position="179"/>
    </location>
</feature>
<dbReference type="GeneID" id="108079939"/>
<dbReference type="GO" id="GO:0016747">
    <property type="term" value="F:acyltransferase activity, transferring groups other than amino-acyl groups"/>
    <property type="evidence" value="ECO:0007669"/>
    <property type="project" value="InterPro"/>
</dbReference>
<feature type="transmembrane region" description="Helical" evidence="1">
    <location>
        <begin position="298"/>
        <end position="316"/>
    </location>
</feature>
<feature type="transmembrane region" description="Helical" evidence="1">
    <location>
        <begin position="259"/>
        <end position="278"/>
    </location>
</feature>
<sequence length="676" mass="76906">MLIAVLLLVQVLAVLGDGQTCAASKSLLMDLLEVVPPRGNHTAMSQCEKQLEQLRDAVQKDRIWALRALDASGEGFNDFIIGQSQWLGSQFACRSTNQLIHQKLIREDPRPIMDLSPFPLDYMVAYIQAYSPYRVIPPPIRPEPMLHIGLCVPQTCGIAEVESLIRRALVKGTSSFQRWEMQPQLAYTKRPKLSPDFYESRAVRILAAVVSITLLLGVLATSGLHRYSRYMACFDLASNWERAWQPVDPRQENRAINGIRVITAFALIGVHVIWYKYFSVDPSLEMLEKIGTMSVNHNYWPNTVELFFVISGYLTVTKFLRDEQLQRDIAGDGLWGNGRRFLRLVMHRFWRLAPMQFVVMVTAVVAVEYQRQVSVMEISEPTDLRCHRHWLRNVFFVQNLFPLKELCGSWTWSLACEMQLHILALVLLFGHTRHPRSVLGITCMLAIVSLLFPAVMTHLFEVGTTFEDFFNTGEWSYVCPLTRLLGYLTGCAYAYTQVKGLDTPFEMIVPGGWIRGFLGGGLLWLIQLFISDQLAVGIILIGLLSVLRVLVAAFASYLMVCSEKEDTKDTNDDLYAPIRWLLTVLQSEHLQRMSRFTFAIYLLNPVVIVWFYHSFSASFNPDTSLLILLIIAESVVTYILAIGVTLLFEMPYNRLTSLVIKSSSLQRQGKNQGNER</sequence>
<feature type="signal peptide" evidence="2">
    <location>
        <begin position="1"/>
        <end position="16"/>
    </location>
</feature>
<evidence type="ECO:0000313" key="4">
    <source>
        <dbReference type="Proteomes" id="UP001652661"/>
    </source>
</evidence>
<feature type="transmembrane region" description="Helical" evidence="1">
    <location>
        <begin position="625"/>
        <end position="648"/>
    </location>
</feature>
<dbReference type="RefSeq" id="XP_017029972.1">
    <property type="nucleotide sequence ID" value="XM_017174483.3"/>
</dbReference>
<feature type="transmembrane region" description="Helical" evidence="1">
    <location>
        <begin position="437"/>
        <end position="455"/>
    </location>
</feature>
<name>A0A6P4ILV4_DROKI</name>
<keyword evidence="4" id="KW-1185">Reference proteome</keyword>
<feature type="transmembrane region" description="Helical" evidence="1">
    <location>
        <begin position="536"/>
        <end position="560"/>
    </location>
</feature>
<dbReference type="SMART" id="SM00703">
    <property type="entry name" value="NRF"/>
    <property type="match status" value="1"/>
</dbReference>
<gene>
    <name evidence="5" type="primary">LOC108079939</name>
</gene>
<feature type="transmembrane region" description="Helical" evidence="1">
    <location>
        <begin position="507"/>
        <end position="530"/>
    </location>
</feature>
<accession>A0A6P4ILV4</accession>
<protein>
    <submittedName>
        <fullName evidence="5">Nose resistant to fluoxetine protein 6</fullName>
    </submittedName>
</protein>
<dbReference type="Pfam" id="PF20146">
    <property type="entry name" value="NRF"/>
    <property type="match status" value="1"/>
</dbReference>
<dbReference type="Pfam" id="PF01757">
    <property type="entry name" value="Acyl_transf_3"/>
    <property type="match status" value="1"/>
</dbReference>
<evidence type="ECO:0000259" key="3">
    <source>
        <dbReference type="SMART" id="SM00703"/>
    </source>
</evidence>
<dbReference type="OrthoDB" id="7486572at2759"/>
<dbReference type="PANTHER" id="PTHR11161:SF15">
    <property type="entry name" value="GH19286P-RELATED"/>
    <property type="match status" value="1"/>
</dbReference>
<keyword evidence="1" id="KW-0472">Membrane</keyword>
<feature type="transmembrane region" description="Helical" evidence="1">
    <location>
        <begin position="410"/>
        <end position="430"/>
    </location>
</feature>
<dbReference type="AlphaFoldDB" id="A0A6P4ILV4"/>
<dbReference type="PANTHER" id="PTHR11161">
    <property type="entry name" value="O-ACYLTRANSFERASE"/>
    <property type="match status" value="1"/>
</dbReference>
<dbReference type="InterPro" id="IPR002656">
    <property type="entry name" value="Acyl_transf_3_dom"/>
</dbReference>
<proteinExistence type="predicted"/>
<keyword evidence="1" id="KW-1133">Transmembrane helix</keyword>
<evidence type="ECO:0000256" key="2">
    <source>
        <dbReference type="SAM" id="SignalP"/>
    </source>
</evidence>
<reference evidence="5" key="1">
    <citation type="submission" date="2025-08" db="UniProtKB">
        <authorList>
            <consortium name="RefSeq"/>
        </authorList>
    </citation>
    <scope>IDENTIFICATION</scope>
    <source>
        <strain evidence="5">14028-0561.14</strain>
        <tissue evidence="5">Whole fly</tissue>
    </source>
</reference>
<dbReference type="OMA" id="HLIICGT"/>
<keyword evidence="2" id="KW-0732">Signal</keyword>